<gene>
    <name evidence="2" type="ORF">EQP59_01445</name>
</gene>
<feature type="chain" id="PRO_5019254838" description="Lipoprotein" evidence="1">
    <location>
        <begin position="22"/>
        <end position="303"/>
    </location>
</feature>
<dbReference type="OrthoDB" id="1014446at2"/>
<dbReference type="RefSeq" id="WP_128500623.1">
    <property type="nucleotide sequence ID" value="NZ_CP035107.1"/>
</dbReference>
<dbReference type="AlphaFoldDB" id="A0A410JPR4"/>
<evidence type="ECO:0000256" key="1">
    <source>
        <dbReference type="SAM" id="SignalP"/>
    </source>
</evidence>
<feature type="signal peptide" evidence="1">
    <location>
        <begin position="1"/>
        <end position="21"/>
    </location>
</feature>
<name>A0A410JPR4_ORNRH</name>
<evidence type="ECO:0008006" key="4">
    <source>
        <dbReference type="Google" id="ProtNLM"/>
    </source>
</evidence>
<dbReference type="PROSITE" id="PS51257">
    <property type="entry name" value="PROKAR_LIPOPROTEIN"/>
    <property type="match status" value="1"/>
</dbReference>
<reference evidence="2 3" key="1">
    <citation type="submission" date="2019-01" db="EMBL/GenBank/DDBJ databases">
        <title>Whole Genome of Ornithobacterium rhinotracheale FARPER-174b.</title>
        <authorList>
            <person name="Tataje-Lavanda L.A."/>
            <person name="Montalvan A."/>
            <person name="Montesinos R."/>
            <person name="Zimic M."/>
            <person name="Fernandez-Sanchez M."/>
            <person name="Fernandez-Diaz M."/>
        </authorList>
    </citation>
    <scope>NUCLEOTIDE SEQUENCE [LARGE SCALE GENOMIC DNA]</scope>
    <source>
        <strain evidence="2 3">FARPER-174b</strain>
    </source>
</reference>
<evidence type="ECO:0000313" key="2">
    <source>
        <dbReference type="EMBL" id="QAR30116.1"/>
    </source>
</evidence>
<organism evidence="2 3">
    <name type="scientific">Ornithobacterium rhinotracheale</name>
    <dbReference type="NCBI Taxonomy" id="28251"/>
    <lineage>
        <taxon>Bacteria</taxon>
        <taxon>Pseudomonadati</taxon>
        <taxon>Bacteroidota</taxon>
        <taxon>Flavobacteriia</taxon>
        <taxon>Flavobacteriales</taxon>
        <taxon>Weeksellaceae</taxon>
        <taxon>Ornithobacterium</taxon>
    </lineage>
</organism>
<proteinExistence type="predicted"/>
<protein>
    <recommendedName>
        <fullName evidence="4">Lipoprotein</fullName>
    </recommendedName>
</protein>
<keyword evidence="1" id="KW-0732">Signal</keyword>
<dbReference type="EMBL" id="CP035107">
    <property type="protein sequence ID" value="QAR30116.1"/>
    <property type="molecule type" value="Genomic_DNA"/>
</dbReference>
<sequence>MKKIKNALLAIFAATALFSCVNDDSAPTPTDVTKDKGHDEWSKVEITFKEGHLHGANFHGDPDYPETIKFFRREQKISFTQDEKGNVVPSTDKPILFLAGNSYAVLINYYNKSGELMNSEFVKDGMDKIHQHFFYAKDIKPTHGNKEINEDELMTYTYRDSESSINEGRPELKKRTWDSNNPNAYDPIGLKGYFTVPKDHPYYTFDLKILLAHFKVENKLNKNNKNEPYAYNDKPAPGIYDSDLYVSIPVDIYSSINFQETEELKENVFFPDAAKAYGVSVEDIKKDYDLIFELDPEGGNFWL</sequence>
<dbReference type="Proteomes" id="UP000287701">
    <property type="component" value="Chromosome"/>
</dbReference>
<accession>A0A410JPR4</accession>
<evidence type="ECO:0000313" key="3">
    <source>
        <dbReference type="Proteomes" id="UP000287701"/>
    </source>
</evidence>